<proteinExistence type="predicted"/>
<gene>
    <name evidence="1" type="ORF">SSYIS1_25690</name>
</gene>
<dbReference type="Proteomes" id="UP000324392">
    <property type="component" value="Chromosome"/>
</dbReference>
<protein>
    <submittedName>
        <fullName evidence="1">Uncharacterized protein</fullName>
    </submittedName>
</protein>
<dbReference type="AlphaFoldDB" id="A0A455VPT6"/>
<evidence type="ECO:0000313" key="1">
    <source>
        <dbReference type="EMBL" id="BBI92706.1"/>
    </source>
</evidence>
<accession>A0A455VPT6</accession>
<evidence type="ECO:0000313" key="2">
    <source>
        <dbReference type="Proteomes" id="UP000324392"/>
    </source>
</evidence>
<sequence length="62" mass="6747">MAQGKSLCSACGGLLWVIYWLRPLQKSKPAMGGQRDAMNARLRADLVLIVELGGIMTARINC</sequence>
<reference evidence="1 2" key="1">
    <citation type="submission" date="2019-03" db="EMBL/GenBank/DDBJ databases">
        <title>The genome sequence of Candidatus Serratia symbiotica strain IS.</title>
        <authorList>
            <person name="Nikoh N."/>
            <person name="Koga R."/>
            <person name="Oshima K."/>
            <person name="Hattori M."/>
            <person name="Fukatsu T."/>
        </authorList>
    </citation>
    <scope>NUCLEOTIDE SEQUENCE [LARGE SCALE GENOMIC DNA]</scope>
    <source>
        <strain evidence="1 2">IS</strain>
    </source>
</reference>
<organism evidence="1 2">
    <name type="scientific">Serratia symbiotica</name>
    <dbReference type="NCBI Taxonomy" id="138074"/>
    <lineage>
        <taxon>Bacteria</taxon>
        <taxon>Pseudomonadati</taxon>
        <taxon>Pseudomonadota</taxon>
        <taxon>Gammaproteobacteria</taxon>
        <taxon>Enterobacterales</taxon>
        <taxon>Yersiniaceae</taxon>
        <taxon>Serratia</taxon>
    </lineage>
</organism>
<name>A0A455VPT6_9GAMM</name>
<dbReference type="EMBL" id="AP019531">
    <property type="protein sequence ID" value="BBI92706.1"/>
    <property type="molecule type" value="Genomic_DNA"/>
</dbReference>